<proteinExistence type="predicted"/>
<gene>
    <name evidence="2" type="ORF">ATANTOWER_019953</name>
</gene>
<dbReference type="Proteomes" id="UP001345963">
    <property type="component" value="Unassembled WGS sequence"/>
</dbReference>
<evidence type="ECO:0000313" key="3">
    <source>
        <dbReference type="Proteomes" id="UP001345963"/>
    </source>
</evidence>
<organism evidence="2 3">
    <name type="scientific">Ataeniobius toweri</name>
    <dbReference type="NCBI Taxonomy" id="208326"/>
    <lineage>
        <taxon>Eukaryota</taxon>
        <taxon>Metazoa</taxon>
        <taxon>Chordata</taxon>
        <taxon>Craniata</taxon>
        <taxon>Vertebrata</taxon>
        <taxon>Euteleostomi</taxon>
        <taxon>Actinopterygii</taxon>
        <taxon>Neopterygii</taxon>
        <taxon>Teleostei</taxon>
        <taxon>Neoteleostei</taxon>
        <taxon>Acanthomorphata</taxon>
        <taxon>Ovalentaria</taxon>
        <taxon>Atherinomorphae</taxon>
        <taxon>Cyprinodontiformes</taxon>
        <taxon>Goodeidae</taxon>
        <taxon>Ataeniobius</taxon>
    </lineage>
</organism>
<keyword evidence="3" id="KW-1185">Reference proteome</keyword>
<evidence type="ECO:0000256" key="1">
    <source>
        <dbReference type="SAM" id="MobiDB-lite"/>
    </source>
</evidence>
<protein>
    <submittedName>
        <fullName evidence="2">Uncharacterized protein</fullName>
    </submittedName>
</protein>
<sequence>MFHLNTHTECMDTHGAARTPQMSWLLLRESQRRPSSLMARSGARFGRCEDRNARQVQCHIRLSGHSDAQIGPLSPLNNRRAAATSTGGASEELVPICISKDDLERPTVMFLNIGRKPE</sequence>
<feature type="region of interest" description="Disordered" evidence="1">
    <location>
        <begin position="64"/>
        <end position="88"/>
    </location>
</feature>
<comment type="caution">
    <text evidence="2">The sequence shown here is derived from an EMBL/GenBank/DDBJ whole genome shotgun (WGS) entry which is preliminary data.</text>
</comment>
<dbReference type="EMBL" id="JAHUTI010009840">
    <property type="protein sequence ID" value="MED6234539.1"/>
    <property type="molecule type" value="Genomic_DNA"/>
</dbReference>
<evidence type="ECO:0000313" key="2">
    <source>
        <dbReference type="EMBL" id="MED6234539.1"/>
    </source>
</evidence>
<name>A0ABU7A9S9_9TELE</name>
<accession>A0ABU7A9S9</accession>
<reference evidence="2 3" key="1">
    <citation type="submission" date="2021-07" db="EMBL/GenBank/DDBJ databases">
        <authorList>
            <person name="Palmer J.M."/>
        </authorList>
    </citation>
    <scope>NUCLEOTIDE SEQUENCE [LARGE SCALE GENOMIC DNA]</scope>
    <source>
        <strain evidence="2 3">AT_MEX2019</strain>
        <tissue evidence="2">Muscle</tissue>
    </source>
</reference>